<accession>A0ABC9B5J9</accession>
<dbReference type="InterPro" id="IPR032675">
    <property type="entry name" value="LRR_dom_sf"/>
</dbReference>
<dbReference type="SUPFAM" id="SSF52058">
    <property type="entry name" value="L domain-like"/>
    <property type="match status" value="1"/>
</dbReference>
<dbReference type="AlphaFoldDB" id="A0ABC9B5J9"/>
<reference evidence="2" key="1">
    <citation type="submission" date="2024-06" db="EMBL/GenBank/DDBJ databases">
        <authorList>
            <person name="Ryan C."/>
        </authorList>
    </citation>
    <scope>NUCLEOTIDE SEQUENCE [LARGE SCALE GENOMIC DNA]</scope>
</reference>
<dbReference type="Proteomes" id="UP001497457">
    <property type="component" value="Chromosome 24b"/>
</dbReference>
<sequence>MQRTIAEQLELPSPVMDMLDVQDEEDDYQGLDKSSRTEIPQVAEVIYQHVQKLVMNRRFLVIFHNGSSEEIDLDSFGFPLSGYSKNKVLWTFQGRFRLYPRTKVDRALKSTRTMTNVLVSAAWPYDNMSDILLQEAAEVAHDINVSGIEWPEAAANCLLYIMRLRRMASHLVDYDLTTHSCNYWKCDGILQLKQGDDGADKLWLSSDALQREMRLDAEYYQNPCLQSLAVMCLPEHIPSWSSPTYGFMLIPEACDKLIPKGMFQRFNNVSVLKLSACRFSFTSPPFLCCHSLRFLWLDNCQDESSSSTDEAGNEEDIRRCFQRLWVLDMRYSSSTFLSAKMMDFMTQLRELNVMGERYLDMDLFKGRLHNTLKLRVTKSNYIRHNRWDCSSGRDKMELLDLSGSSRHVRSLYAANCSSLETIIIDGSISLKEIFLKGCAKLKNLILSGLFPQLHRLDITGTALHMDITEEGSTTAAAAKARSARGCSWYVSVRDARQLWLLVPVKDYFSQNVITQVIVTTSPTSQDDARDGNSSRIIKSSSGHVQQQLLNRLKDNAIYTDVAATNKGKKSRWQEASEGGSSDNWVPYLPRQCCYLHIEDHMKRSKQQTASLITMPGFICDNARFLHVHDSLFVRGIIDDETLLGSRWNQLKQCNVVRCPKLECVFNLPLHAGQEERSSRMGAFGNLGMILASHLPNARCIVSRGYIRRASSFGDLTGLYLYCCPRLEYAVPCSSSLKLKTLEIMWCGDLSVVFPFEERDKKDGQLYTLEHIHLHEVPKLQAIAYGTGFWNRRSWEPAECNCEKEWWDRLKWDSRVQSKQYKPIHPRYYKKTMLRGSPLR</sequence>
<dbReference type="EMBL" id="OZ075134">
    <property type="protein sequence ID" value="CAL4995063.1"/>
    <property type="molecule type" value="Genomic_DNA"/>
</dbReference>
<evidence type="ECO:0000313" key="2">
    <source>
        <dbReference type="Proteomes" id="UP001497457"/>
    </source>
</evidence>
<evidence type="ECO:0000313" key="1">
    <source>
        <dbReference type="EMBL" id="CAL4995063.1"/>
    </source>
</evidence>
<protein>
    <submittedName>
        <fullName evidence="1">Uncharacterized protein</fullName>
    </submittedName>
</protein>
<proteinExistence type="predicted"/>
<reference evidence="1 2" key="2">
    <citation type="submission" date="2024-10" db="EMBL/GenBank/DDBJ databases">
        <authorList>
            <person name="Ryan C."/>
        </authorList>
    </citation>
    <scope>NUCLEOTIDE SEQUENCE [LARGE SCALE GENOMIC DNA]</scope>
</reference>
<organism evidence="1 2">
    <name type="scientific">Urochloa decumbens</name>
    <dbReference type="NCBI Taxonomy" id="240449"/>
    <lineage>
        <taxon>Eukaryota</taxon>
        <taxon>Viridiplantae</taxon>
        <taxon>Streptophyta</taxon>
        <taxon>Embryophyta</taxon>
        <taxon>Tracheophyta</taxon>
        <taxon>Spermatophyta</taxon>
        <taxon>Magnoliopsida</taxon>
        <taxon>Liliopsida</taxon>
        <taxon>Poales</taxon>
        <taxon>Poaceae</taxon>
        <taxon>PACMAD clade</taxon>
        <taxon>Panicoideae</taxon>
        <taxon>Panicodae</taxon>
        <taxon>Paniceae</taxon>
        <taxon>Melinidinae</taxon>
        <taxon>Urochloa</taxon>
    </lineage>
</organism>
<dbReference type="InterPro" id="IPR050905">
    <property type="entry name" value="Plant_NBS-LRR"/>
</dbReference>
<dbReference type="Gene3D" id="3.80.10.10">
    <property type="entry name" value="Ribonuclease Inhibitor"/>
    <property type="match status" value="1"/>
</dbReference>
<gene>
    <name evidence="1" type="ORF">URODEC1_LOCUS62191</name>
</gene>
<dbReference type="PANTHER" id="PTHR33463:SF209">
    <property type="entry name" value="DISEASE RESISTANCE PROTEIN RPS2-LIKE"/>
    <property type="match status" value="1"/>
</dbReference>
<dbReference type="PANTHER" id="PTHR33463">
    <property type="entry name" value="NB-ARC DOMAIN-CONTAINING PROTEIN-RELATED"/>
    <property type="match status" value="1"/>
</dbReference>
<keyword evidence="2" id="KW-1185">Reference proteome</keyword>
<name>A0ABC9B5J9_9POAL</name>